<reference evidence="3" key="1">
    <citation type="journal article" date="2014" name="Genome Announc.">
        <title>Genome sequence and annotation of Acremonium chrysogenum, producer of the beta-lactam antibiotic cephalosporin C.</title>
        <authorList>
            <person name="Terfehr D."/>
            <person name="Dahlmann T.A."/>
            <person name="Specht T."/>
            <person name="Zadra I."/>
            <person name="Kuernsteiner H."/>
            <person name="Kueck U."/>
        </authorList>
    </citation>
    <scope>NUCLEOTIDE SEQUENCE [LARGE SCALE GENOMIC DNA]</scope>
    <source>
        <strain evidence="3">ATCC 11550 / CBS 779.69 / DSM 880 / IAM 14645 / JCM 23072 / IMI 49137</strain>
    </source>
</reference>
<accession>A0A086T187</accession>
<dbReference type="HOGENOM" id="CLU_2867112_0_0_1"/>
<organism evidence="2 3">
    <name type="scientific">Hapsidospora chrysogenum (strain ATCC 11550 / CBS 779.69 / DSM 880 / IAM 14645 / JCM 23072 / IMI 49137)</name>
    <name type="common">Acremonium chrysogenum</name>
    <dbReference type="NCBI Taxonomy" id="857340"/>
    <lineage>
        <taxon>Eukaryota</taxon>
        <taxon>Fungi</taxon>
        <taxon>Dikarya</taxon>
        <taxon>Ascomycota</taxon>
        <taxon>Pezizomycotina</taxon>
        <taxon>Sordariomycetes</taxon>
        <taxon>Hypocreomycetidae</taxon>
        <taxon>Hypocreales</taxon>
        <taxon>Bionectriaceae</taxon>
        <taxon>Hapsidospora</taxon>
    </lineage>
</organism>
<protein>
    <submittedName>
        <fullName evidence="2">Uncharacterized protein</fullName>
    </submittedName>
</protein>
<name>A0A086T187_HAPC1</name>
<dbReference type="AlphaFoldDB" id="A0A086T187"/>
<evidence type="ECO:0000256" key="1">
    <source>
        <dbReference type="SAM" id="MobiDB-lite"/>
    </source>
</evidence>
<dbReference type="EMBL" id="JPKY01000077">
    <property type="protein sequence ID" value="KFH43119.1"/>
    <property type="molecule type" value="Genomic_DNA"/>
</dbReference>
<evidence type="ECO:0000313" key="2">
    <source>
        <dbReference type="EMBL" id="KFH43119.1"/>
    </source>
</evidence>
<gene>
    <name evidence="2" type="ORF">ACRE_061480</name>
</gene>
<keyword evidence="3" id="KW-1185">Reference proteome</keyword>
<evidence type="ECO:0000313" key="3">
    <source>
        <dbReference type="Proteomes" id="UP000029964"/>
    </source>
</evidence>
<comment type="caution">
    <text evidence="2">The sequence shown here is derived from an EMBL/GenBank/DDBJ whole genome shotgun (WGS) entry which is preliminary data.</text>
</comment>
<proteinExistence type="predicted"/>
<sequence length="64" mass="6862">MEKRIDSSASNNDAKTRKAHHPPSPPRSLPSSHIAKKARTESVIVVSESRVQTNTAGTCPTTGH</sequence>
<dbReference type="Proteomes" id="UP000029964">
    <property type="component" value="Unassembled WGS sequence"/>
</dbReference>
<feature type="compositionally biased region" description="Polar residues" evidence="1">
    <location>
        <begin position="49"/>
        <end position="64"/>
    </location>
</feature>
<feature type="region of interest" description="Disordered" evidence="1">
    <location>
        <begin position="1"/>
        <end position="64"/>
    </location>
</feature>